<accession>A0ACC1NHR5</accession>
<protein>
    <submittedName>
        <fullName evidence="1">Uncharacterized protein</fullName>
    </submittedName>
</protein>
<dbReference type="EMBL" id="JANJQO010000372">
    <property type="protein sequence ID" value="KAJ2978469.1"/>
    <property type="molecule type" value="Genomic_DNA"/>
</dbReference>
<evidence type="ECO:0000313" key="2">
    <source>
        <dbReference type="Proteomes" id="UP001143910"/>
    </source>
</evidence>
<keyword evidence="2" id="KW-1185">Reference proteome</keyword>
<dbReference type="Proteomes" id="UP001143910">
    <property type="component" value="Unassembled WGS sequence"/>
</dbReference>
<organism evidence="1 2">
    <name type="scientific">Zarea fungicola</name>
    <dbReference type="NCBI Taxonomy" id="93591"/>
    <lineage>
        <taxon>Eukaryota</taxon>
        <taxon>Fungi</taxon>
        <taxon>Dikarya</taxon>
        <taxon>Ascomycota</taxon>
        <taxon>Pezizomycotina</taxon>
        <taxon>Sordariomycetes</taxon>
        <taxon>Hypocreomycetidae</taxon>
        <taxon>Hypocreales</taxon>
        <taxon>Cordycipitaceae</taxon>
        <taxon>Zarea</taxon>
    </lineage>
</organism>
<gene>
    <name evidence="1" type="ORF">NQ176_g3802</name>
</gene>
<sequence>MSMQTSSFEDTTPPTGVDMNRPSVARMYDCYLGGKHNYSIDREAVEAVKTALPDIIEIVVEGRAFLGRVIRYMCSQGITQFIYIGSGLPSAENTHEVAQKYQPNARVIYVDIDRVAVAHGKPILAGSPDTAFIYGSALEPKDIIAHEETRRLIDFSKPVGVVMMGLLHFFSIEQGQNLLSELQHCLAPGSLLGFTHGTTDGRSEESINQLHDVYAKTPTPLFCRPKPVVEEILKGHKLVAPGLVLLDEWKLDLTEVGKPSPQATRIWYGVVLEV</sequence>
<proteinExistence type="predicted"/>
<evidence type="ECO:0000313" key="1">
    <source>
        <dbReference type="EMBL" id="KAJ2978469.1"/>
    </source>
</evidence>
<reference evidence="1" key="1">
    <citation type="submission" date="2022-08" db="EMBL/GenBank/DDBJ databases">
        <title>Genome Sequence of Lecanicillium fungicola.</title>
        <authorList>
            <person name="Buettner E."/>
        </authorList>
    </citation>
    <scope>NUCLEOTIDE SEQUENCE</scope>
    <source>
        <strain evidence="1">Babe33</strain>
    </source>
</reference>
<name>A0ACC1NHR5_9HYPO</name>
<comment type="caution">
    <text evidence="1">The sequence shown here is derived from an EMBL/GenBank/DDBJ whole genome shotgun (WGS) entry which is preliminary data.</text>
</comment>